<dbReference type="AlphaFoldDB" id="A0A7X0YMW6"/>
<gene>
    <name evidence="2" type="ORF">HCB06_12240</name>
</gene>
<keyword evidence="1" id="KW-0812">Transmembrane</keyword>
<reference evidence="2 3" key="1">
    <citation type="submission" date="2020-03" db="EMBL/GenBank/DDBJ databases">
        <title>Soil Listeria distribution.</title>
        <authorList>
            <person name="Liao J."/>
            <person name="Wiedmann M."/>
        </authorList>
    </citation>
    <scope>NUCLEOTIDE SEQUENCE [LARGE SCALE GENOMIC DNA]</scope>
    <source>
        <strain evidence="2 3">FSL L7-0360</strain>
    </source>
</reference>
<dbReference type="Pfam" id="PF05656">
    <property type="entry name" value="DUF805"/>
    <property type="match status" value="1"/>
</dbReference>
<comment type="caution">
    <text evidence="2">The sequence shown here is derived from an EMBL/GenBank/DDBJ whole genome shotgun (WGS) entry which is preliminary data.</text>
</comment>
<accession>A0A7X0YMW6</accession>
<organism evidence="2 3">
    <name type="scientific">Listeria booriae</name>
    <dbReference type="NCBI Taxonomy" id="1552123"/>
    <lineage>
        <taxon>Bacteria</taxon>
        <taxon>Bacillati</taxon>
        <taxon>Bacillota</taxon>
        <taxon>Bacilli</taxon>
        <taxon>Bacillales</taxon>
        <taxon>Listeriaceae</taxon>
        <taxon>Listeria</taxon>
    </lineage>
</organism>
<dbReference type="InterPro" id="IPR008523">
    <property type="entry name" value="DUF805"/>
</dbReference>
<name>A0A7X0YMW6_9LIST</name>
<sequence>MNLFFAYRLFWLNYTNFKGRSVRWEFWYVLLWHIAIESILAEMTRTRDIFDILGFDNHVGIIVVAVSSVLLALYQIAIILPCITLIVRRLHDINVSGWIALVGLIPVVGQLMILLMMCAKSSPGLNQYDEEWYVVQ</sequence>
<dbReference type="GO" id="GO:0005886">
    <property type="term" value="C:plasma membrane"/>
    <property type="evidence" value="ECO:0007669"/>
    <property type="project" value="TreeGrafter"/>
</dbReference>
<feature type="transmembrane region" description="Helical" evidence="1">
    <location>
        <begin position="61"/>
        <end position="86"/>
    </location>
</feature>
<feature type="transmembrane region" description="Helical" evidence="1">
    <location>
        <begin position="21"/>
        <end position="41"/>
    </location>
</feature>
<feature type="transmembrane region" description="Helical" evidence="1">
    <location>
        <begin position="98"/>
        <end position="117"/>
    </location>
</feature>
<dbReference type="Proteomes" id="UP000529446">
    <property type="component" value="Unassembled WGS sequence"/>
</dbReference>
<dbReference type="EMBL" id="JAARXI010000006">
    <property type="protein sequence ID" value="MBC2117389.1"/>
    <property type="molecule type" value="Genomic_DNA"/>
</dbReference>
<dbReference type="RefSeq" id="WP_185536203.1">
    <property type="nucleotide sequence ID" value="NZ_JAARXI010000006.1"/>
</dbReference>
<keyword evidence="1" id="KW-1133">Transmembrane helix</keyword>
<evidence type="ECO:0000256" key="1">
    <source>
        <dbReference type="SAM" id="Phobius"/>
    </source>
</evidence>
<dbReference type="PANTHER" id="PTHR34980">
    <property type="entry name" value="INNER MEMBRANE PROTEIN-RELATED-RELATED"/>
    <property type="match status" value="1"/>
</dbReference>
<evidence type="ECO:0000313" key="2">
    <source>
        <dbReference type="EMBL" id="MBC2117389.1"/>
    </source>
</evidence>
<dbReference type="PANTHER" id="PTHR34980:SF2">
    <property type="entry name" value="INNER MEMBRANE PROTEIN YHAH-RELATED"/>
    <property type="match status" value="1"/>
</dbReference>
<proteinExistence type="predicted"/>
<protein>
    <submittedName>
        <fullName evidence="2">DUF805 domain-containing protein</fullName>
    </submittedName>
</protein>
<keyword evidence="1" id="KW-0472">Membrane</keyword>
<evidence type="ECO:0000313" key="3">
    <source>
        <dbReference type="Proteomes" id="UP000529446"/>
    </source>
</evidence>